<evidence type="ECO:0008006" key="3">
    <source>
        <dbReference type="Google" id="ProtNLM"/>
    </source>
</evidence>
<evidence type="ECO:0000313" key="1">
    <source>
        <dbReference type="EMBL" id="GJT20493.1"/>
    </source>
</evidence>
<comment type="caution">
    <text evidence="1">The sequence shown here is derived from an EMBL/GenBank/DDBJ whole genome shotgun (WGS) entry which is preliminary data.</text>
</comment>
<reference evidence="1" key="2">
    <citation type="submission" date="2022-01" db="EMBL/GenBank/DDBJ databases">
        <authorList>
            <person name="Yamashiro T."/>
            <person name="Shiraishi A."/>
            <person name="Satake H."/>
            <person name="Nakayama K."/>
        </authorList>
    </citation>
    <scope>NUCLEOTIDE SEQUENCE</scope>
</reference>
<gene>
    <name evidence="1" type="ORF">Tco_0890430</name>
</gene>
<accession>A0ABQ5C3H1</accession>
<dbReference type="EMBL" id="BQNB010013808">
    <property type="protein sequence ID" value="GJT20493.1"/>
    <property type="molecule type" value="Genomic_DNA"/>
</dbReference>
<keyword evidence="2" id="KW-1185">Reference proteome</keyword>
<protein>
    <recommendedName>
        <fullName evidence="3">Cytochrome P450</fullName>
    </recommendedName>
</protein>
<evidence type="ECO:0000313" key="2">
    <source>
        <dbReference type="Proteomes" id="UP001151760"/>
    </source>
</evidence>
<reference evidence="1" key="1">
    <citation type="journal article" date="2022" name="Int. J. Mol. Sci.">
        <title>Draft Genome of Tanacetum Coccineum: Genomic Comparison of Closely Related Tanacetum-Family Plants.</title>
        <authorList>
            <person name="Yamashiro T."/>
            <person name="Shiraishi A."/>
            <person name="Nakayama K."/>
            <person name="Satake H."/>
        </authorList>
    </citation>
    <scope>NUCLEOTIDE SEQUENCE</scope>
</reference>
<dbReference type="Proteomes" id="UP001151760">
    <property type="component" value="Unassembled WGS sequence"/>
</dbReference>
<proteinExistence type="predicted"/>
<organism evidence="1 2">
    <name type="scientific">Tanacetum coccineum</name>
    <dbReference type="NCBI Taxonomy" id="301880"/>
    <lineage>
        <taxon>Eukaryota</taxon>
        <taxon>Viridiplantae</taxon>
        <taxon>Streptophyta</taxon>
        <taxon>Embryophyta</taxon>
        <taxon>Tracheophyta</taxon>
        <taxon>Spermatophyta</taxon>
        <taxon>Magnoliopsida</taxon>
        <taxon>eudicotyledons</taxon>
        <taxon>Gunneridae</taxon>
        <taxon>Pentapetalae</taxon>
        <taxon>asterids</taxon>
        <taxon>campanulids</taxon>
        <taxon>Asterales</taxon>
        <taxon>Asteraceae</taxon>
        <taxon>Asteroideae</taxon>
        <taxon>Anthemideae</taxon>
        <taxon>Anthemidinae</taxon>
        <taxon>Tanacetum</taxon>
    </lineage>
</organism>
<name>A0ABQ5C3H1_9ASTR</name>
<sequence length="124" mass="14225">MTPHQSYMPPSIAEMDNRHMQCLDEMQSKIDSMMMNLGTFILEPLVNFVVYKENDDDIEVTLDKEQFLNTLLMGDEDISTTHARETDKFIKSSVDDLVPILMESEVTSDSNSEFSNVLLKPLLF</sequence>